<evidence type="ECO:0000313" key="1">
    <source>
        <dbReference type="Proteomes" id="UP000050741"/>
    </source>
</evidence>
<name>A0A183C2K6_GLOPA</name>
<accession>A0A183C2K6</accession>
<dbReference type="Proteomes" id="UP000050741">
    <property type="component" value="Unassembled WGS sequence"/>
</dbReference>
<dbReference type="WBParaSite" id="GPLIN_000710000">
    <property type="protein sequence ID" value="GPLIN_000710000"/>
    <property type="gene ID" value="GPLIN_000710000"/>
</dbReference>
<keyword evidence="1" id="KW-1185">Reference proteome</keyword>
<protein>
    <submittedName>
        <fullName evidence="2">Ovule protein</fullName>
    </submittedName>
</protein>
<reference evidence="1" key="1">
    <citation type="submission" date="2014-05" db="EMBL/GenBank/DDBJ databases">
        <title>The genome and life-stage specific transcriptomes of Globodera pallida elucidate key aspects of plant parasitism by a cyst nematode.</title>
        <authorList>
            <person name="Cotton J.A."/>
            <person name="Lilley C.J."/>
            <person name="Jones L.M."/>
            <person name="Kikuchi T."/>
            <person name="Reid A.J."/>
            <person name="Thorpe P."/>
            <person name="Tsai I.J."/>
            <person name="Beasley H."/>
            <person name="Blok V."/>
            <person name="Cock P.J.A."/>
            <person name="Van den Akker S.E."/>
            <person name="Holroyd N."/>
            <person name="Hunt M."/>
            <person name="Mantelin S."/>
            <person name="Naghra H."/>
            <person name="Pain A."/>
            <person name="Palomares-Rius J.E."/>
            <person name="Zarowiecki M."/>
            <person name="Berriman M."/>
            <person name="Jones J.T."/>
            <person name="Urwin P.E."/>
        </authorList>
    </citation>
    <scope>NUCLEOTIDE SEQUENCE [LARGE SCALE GENOMIC DNA]</scope>
    <source>
        <strain evidence="1">Lindley</strain>
    </source>
</reference>
<reference evidence="2" key="2">
    <citation type="submission" date="2016-06" db="UniProtKB">
        <authorList>
            <consortium name="WormBaseParasite"/>
        </authorList>
    </citation>
    <scope>IDENTIFICATION</scope>
</reference>
<dbReference type="AlphaFoldDB" id="A0A183C2K6"/>
<evidence type="ECO:0000313" key="2">
    <source>
        <dbReference type="WBParaSite" id="GPLIN_000710000"/>
    </source>
</evidence>
<sequence length="73" mass="8289">MGMQKLEMPTLWATEMKLAKESHGETQTNIAEFVADDNESDENECKVPLAEEEPISLFLRLNTALSMLSDIFR</sequence>
<proteinExistence type="predicted"/>
<organism evidence="1 2">
    <name type="scientific">Globodera pallida</name>
    <name type="common">Potato cyst nematode worm</name>
    <name type="synonym">Heterodera pallida</name>
    <dbReference type="NCBI Taxonomy" id="36090"/>
    <lineage>
        <taxon>Eukaryota</taxon>
        <taxon>Metazoa</taxon>
        <taxon>Ecdysozoa</taxon>
        <taxon>Nematoda</taxon>
        <taxon>Chromadorea</taxon>
        <taxon>Rhabditida</taxon>
        <taxon>Tylenchina</taxon>
        <taxon>Tylenchomorpha</taxon>
        <taxon>Tylenchoidea</taxon>
        <taxon>Heteroderidae</taxon>
        <taxon>Heteroderinae</taxon>
        <taxon>Globodera</taxon>
    </lineage>
</organism>